<sequence length="393" mass="44501">MRTTQTLNAPNACKKDIKTNCSNDWKCKTCGENGHISKNCTSEFDKNSQIVSESESTEASDEESENESEKDEEIVPSQSTENLLHTDDTPQNEQNSKITELTKDTSKVDVPEQNLSQMESKAPIEQSTNQETNPEQEVNPIENHEINETNTLNKTTLNVEQSRIQQEVNDLPKIKGKQRTKSKAKEEISLDKAYISQLETQIERLTSTVEILQKSQNLGRQQNNHSSEPSNIQQDQSPLNSASQNQHPHNFCSQLIEHKLNEHRIRNSVLQMLQNMQTMQAQYQQLMMQFQSHQHHQPYLPPKLPVPPQYHHSTYTSSYALDRADIGAKLGNISVVSPTCADDIALLASHKHEIQALLDIVHDSTKKDLVTINQSKSDLVPVTTKCEKFSVKL</sequence>
<feature type="compositionally biased region" description="Acidic residues" evidence="2">
    <location>
        <begin position="55"/>
        <end position="74"/>
    </location>
</feature>
<evidence type="ECO:0000256" key="2">
    <source>
        <dbReference type="SAM" id="MobiDB-lite"/>
    </source>
</evidence>
<evidence type="ECO:0000259" key="3">
    <source>
        <dbReference type="PROSITE" id="PS50158"/>
    </source>
</evidence>
<dbReference type="InterPro" id="IPR001878">
    <property type="entry name" value="Znf_CCHC"/>
</dbReference>
<proteinExistence type="predicted"/>
<evidence type="ECO:0000313" key="4">
    <source>
        <dbReference type="EMBL" id="CAG2199835.1"/>
    </source>
</evidence>
<accession>A0A8S3QT48</accession>
<keyword evidence="1" id="KW-0863">Zinc-finger</keyword>
<keyword evidence="5" id="KW-1185">Reference proteome</keyword>
<keyword evidence="1" id="KW-0479">Metal-binding</keyword>
<keyword evidence="1" id="KW-0862">Zinc</keyword>
<feature type="compositionally biased region" description="Basic and acidic residues" evidence="2">
    <location>
        <begin position="100"/>
        <end position="110"/>
    </location>
</feature>
<evidence type="ECO:0000256" key="1">
    <source>
        <dbReference type="PROSITE-ProRule" id="PRU00047"/>
    </source>
</evidence>
<name>A0A8S3QT48_MYTED</name>
<feature type="region of interest" description="Disordered" evidence="2">
    <location>
        <begin position="32"/>
        <end position="145"/>
    </location>
</feature>
<feature type="compositionally biased region" description="Polar residues" evidence="2">
    <location>
        <begin position="36"/>
        <end position="51"/>
    </location>
</feature>
<organism evidence="4 5">
    <name type="scientific">Mytilus edulis</name>
    <name type="common">Blue mussel</name>
    <dbReference type="NCBI Taxonomy" id="6550"/>
    <lineage>
        <taxon>Eukaryota</taxon>
        <taxon>Metazoa</taxon>
        <taxon>Spiralia</taxon>
        <taxon>Lophotrochozoa</taxon>
        <taxon>Mollusca</taxon>
        <taxon>Bivalvia</taxon>
        <taxon>Autobranchia</taxon>
        <taxon>Pteriomorphia</taxon>
        <taxon>Mytilida</taxon>
        <taxon>Mytiloidea</taxon>
        <taxon>Mytilidae</taxon>
        <taxon>Mytilinae</taxon>
        <taxon>Mytilus</taxon>
    </lineage>
</organism>
<reference evidence="4" key="1">
    <citation type="submission" date="2021-03" db="EMBL/GenBank/DDBJ databases">
        <authorList>
            <person name="Bekaert M."/>
        </authorList>
    </citation>
    <scope>NUCLEOTIDE SEQUENCE</scope>
</reference>
<comment type="caution">
    <text evidence="4">The sequence shown here is derived from an EMBL/GenBank/DDBJ whole genome shotgun (WGS) entry which is preliminary data.</text>
</comment>
<dbReference type="GO" id="GO:0008270">
    <property type="term" value="F:zinc ion binding"/>
    <property type="evidence" value="ECO:0007669"/>
    <property type="project" value="UniProtKB-KW"/>
</dbReference>
<dbReference type="GO" id="GO:0003676">
    <property type="term" value="F:nucleic acid binding"/>
    <property type="evidence" value="ECO:0007669"/>
    <property type="project" value="InterPro"/>
</dbReference>
<dbReference type="EMBL" id="CAJPWZ010000724">
    <property type="protein sequence ID" value="CAG2199835.1"/>
    <property type="molecule type" value="Genomic_DNA"/>
</dbReference>
<dbReference type="Proteomes" id="UP000683360">
    <property type="component" value="Unassembled WGS sequence"/>
</dbReference>
<feature type="compositionally biased region" description="Polar residues" evidence="2">
    <location>
        <begin position="76"/>
        <end position="99"/>
    </location>
</feature>
<gene>
    <name evidence="4" type="ORF">MEDL_14466</name>
</gene>
<dbReference type="AlphaFoldDB" id="A0A8S3QT48"/>
<dbReference type="Pfam" id="PF00098">
    <property type="entry name" value="zf-CCHC"/>
    <property type="match status" value="1"/>
</dbReference>
<evidence type="ECO:0000313" key="5">
    <source>
        <dbReference type="Proteomes" id="UP000683360"/>
    </source>
</evidence>
<feature type="domain" description="CCHC-type" evidence="3">
    <location>
        <begin position="26"/>
        <end position="42"/>
    </location>
</feature>
<dbReference type="SMART" id="SM00343">
    <property type="entry name" value="ZnF_C2HC"/>
    <property type="match status" value="1"/>
</dbReference>
<feature type="compositionally biased region" description="Polar residues" evidence="2">
    <location>
        <begin position="113"/>
        <end position="136"/>
    </location>
</feature>
<feature type="region of interest" description="Disordered" evidence="2">
    <location>
        <begin position="217"/>
        <end position="247"/>
    </location>
</feature>
<dbReference type="OrthoDB" id="425681at2759"/>
<protein>
    <recommendedName>
        <fullName evidence="3">CCHC-type domain-containing protein</fullName>
    </recommendedName>
</protein>
<dbReference type="PROSITE" id="PS50158">
    <property type="entry name" value="ZF_CCHC"/>
    <property type="match status" value="1"/>
</dbReference>